<evidence type="ECO:0000256" key="1">
    <source>
        <dbReference type="SAM" id="MobiDB-lite"/>
    </source>
</evidence>
<dbReference type="RGD" id="3543">
    <property type="gene designation" value="Rbp1"/>
</dbReference>
<evidence type="ECO:0000313" key="3">
    <source>
        <dbReference type="Proteomes" id="UP000234681"/>
    </source>
</evidence>
<feature type="region of interest" description="Disordered" evidence="1">
    <location>
        <begin position="99"/>
        <end position="118"/>
    </location>
</feature>
<evidence type="ECO:0000313" key="2">
    <source>
        <dbReference type="EMBL" id="EDL77465.1"/>
    </source>
</evidence>
<feature type="region of interest" description="Disordered" evidence="1">
    <location>
        <begin position="1"/>
        <end position="26"/>
    </location>
</feature>
<name>A6I2B2_RAT</name>
<proteinExistence type="predicted"/>
<organism evidence="2 3">
    <name type="scientific">Rattus norvegicus</name>
    <name type="common">Rat</name>
    <dbReference type="NCBI Taxonomy" id="10116"/>
    <lineage>
        <taxon>Eukaryota</taxon>
        <taxon>Metazoa</taxon>
        <taxon>Chordata</taxon>
        <taxon>Craniata</taxon>
        <taxon>Vertebrata</taxon>
        <taxon>Euteleostomi</taxon>
        <taxon>Mammalia</taxon>
        <taxon>Eutheria</taxon>
        <taxon>Euarchontoglires</taxon>
        <taxon>Glires</taxon>
        <taxon>Rodentia</taxon>
        <taxon>Myomorpha</taxon>
        <taxon>Muroidea</taxon>
        <taxon>Muridae</taxon>
        <taxon>Murinae</taxon>
        <taxon>Rattus</taxon>
    </lineage>
</organism>
<feature type="compositionally biased region" description="Low complexity" evidence="1">
    <location>
        <begin position="10"/>
        <end position="24"/>
    </location>
</feature>
<reference evidence="2 3" key="1">
    <citation type="submission" date="2005-09" db="EMBL/GenBank/DDBJ databases">
        <authorList>
            <person name="Mural R.J."/>
            <person name="Li P.W."/>
            <person name="Adams M.D."/>
            <person name="Amanatides P.G."/>
            <person name="Baden-Tillson H."/>
            <person name="Barnstead M."/>
            <person name="Chin S.H."/>
            <person name="Dew I."/>
            <person name="Evans C.A."/>
            <person name="Ferriera S."/>
            <person name="Flanigan M."/>
            <person name="Fosler C."/>
            <person name="Glodek A."/>
            <person name="Gu Z."/>
            <person name="Holt R.A."/>
            <person name="Jennings D."/>
            <person name="Kraft C.L."/>
            <person name="Lu F."/>
            <person name="Nguyen T."/>
            <person name="Nusskern D.R."/>
            <person name="Pfannkoch C.M."/>
            <person name="Sitter C."/>
            <person name="Sutton G.G."/>
            <person name="Venter J.C."/>
            <person name="Wang Z."/>
            <person name="Woodage T."/>
            <person name="Zheng X.H."/>
            <person name="Zhong F."/>
        </authorList>
    </citation>
    <scope>NUCLEOTIDE SEQUENCE [LARGE SCALE GENOMIC DNA]</scope>
    <source>
        <strain>BN</strain>
        <strain evidence="3">Sprague-Dawley</strain>
    </source>
</reference>
<protein>
    <submittedName>
        <fullName evidence="2">Retinol binding protein 1, cellular</fullName>
    </submittedName>
</protein>
<dbReference type="EMBL" id="CH473954">
    <property type="protein sequence ID" value="EDL77465.1"/>
    <property type="molecule type" value="Genomic_DNA"/>
</dbReference>
<feature type="compositionally biased region" description="Basic and acidic residues" evidence="1">
    <location>
        <begin position="103"/>
        <end position="118"/>
    </location>
</feature>
<sequence length="142" mass="15571">MDPPAGFVHSPNPAVAAPRSPVSPEGAHFRAALHPERIGSHSPSGAHSRSRLLRVGRSPVCPQNACGLQRVLEDAEQREFRGVPACARCQRGLAKNRQLAEAGQRDRAGWRPHDHPHAEHFSKLYHGLPSWEGVRGGSDRHR</sequence>
<evidence type="ECO:0000313" key="4">
    <source>
        <dbReference type="RGD" id="3543"/>
    </source>
</evidence>
<dbReference type="AlphaFoldDB" id="A6I2B2"/>
<gene>
    <name evidence="2 4" type="primary">Rbp1</name>
    <name evidence="2" type="ORF">rCG_25740</name>
</gene>
<accession>A6I2B2</accession>
<dbReference type="Proteomes" id="UP000234681">
    <property type="component" value="Chromosome 8"/>
</dbReference>